<gene>
    <name evidence="3" type="ORF">SH580_05260</name>
</gene>
<feature type="region of interest" description="Disordered" evidence="1">
    <location>
        <begin position="50"/>
        <end position="92"/>
    </location>
</feature>
<feature type="compositionally biased region" description="Low complexity" evidence="1">
    <location>
        <begin position="50"/>
        <end position="80"/>
    </location>
</feature>
<evidence type="ECO:0000313" key="3">
    <source>
        <dbReference type="EMBL" id="WPJ97114.1"/>
    </source>
</evidence>
<dbReference type="NCBIfam" id="TIGR02595">
    <property type="entry name" value="PEP_CTERM"/>
    <property type="match status" value="1"/>
</dbReference>
<dbReference type="Proteomes" id="UP001324993">
    <property type="component" value="Chromosome"/>
</dbReference>
<name>A0ABZ0RVW0_9BACT</name>
<evidence type="ECO:0000313" key="4">
    <source>
        <dbReference type="Proteomes" id="UP001324993"/>
    </source>
</evidence>
<organism evidence="3 4">
    <name type="scientific">Coraliomargarita algicola</name>
    <dbReference type="NCBI Taxonomy" id="3092156"/>
    <lineage>
        <taxon>Bacteria</taxon>
        <taxon>Pseudomonadati</taxon>
        <taxon>Verrucomicrobiota</taxon>
        <taxon>Opitutia</taxon>
        <taxon>Puniceicoccales</taxon>
        <taxon>Coraliomargaritaceae</taxon>
        <taxon>Coraliomargarita</taxon>
    </lineage>
</organism>
<feature type="signal peptide" evidence="2">
    <location>
        <begin position="1"/>
        <end position="20"/>
    </location>
</feature>
<proteinExistence type="predicted"/>
<sequence>MKKTPLLLTSMFAASISMQAQVIFQDGFSTSSGNNNLDINDSIGVTRQTAGTTSTYTHTGSTSQSNVSTNDDGTTNNGNTAGNSMGRIRNNEQTGGASNAFLSLDTNFGSSLAGEVYTISFDLHYKSRVTDSTDQWISFAIGDSVAPQAPSAAGSDFGILLRPDGVNPANNNLTRYYSDGILSASDDYTSTPSFTSSYVNFIVTVNETGAGTTIGATANGTAILSDFAADFATGDRYFAFGSHLGSGVSAFSDVFLDNLTITVVPEPSTYALIGGLLALGFASIKRRK</sequence>
<dbReference type="RefSeq" id="WP_319833965.1">
    <property type="nucleotide sequence ID" value="NZ_CP138858.1"/>
</dbReference>
<dbReference type="EMBL" id="CP138858">
    <property type="protein sequence ID" value="WPJ97114.1"/>
    <property type="molecule type" value="Genomic_DNA"/>
</dbReference>
<reference evidence="3 4" key="1">
    <citation type="submission" date="2023-11" db="EMBL/GenBank/DDBJ databases">
        <title>Coraliomargarita sp. nov., isolated from marine algae.</title>
        <authorList>
            <person name="Lee J.K."/>
            <person name="Baek J.H."/>
            <person name="Kim J.M."/>
            <person name="Choi D.G."/>
            <person name="Jeon C.O."/>
        </authorList>
    </citation>
    <scope>NUCLEOTIDE SEQUENCE [LARGE SCALE GENOMIC DNA]</scope>
    <source>
        <strain evidence="3 4">J2-16</strain>
    </source>
</reference>
<accession>A0ABZ0RVW0</accession>
<evidence type="ECO:0000256" key="2">
    <source>
        <dbReference type="SAM" id="SignalP"/>
    </source>
</evidence>
<evidence type="ECO:0000256" key="1">
    <source>
        <dbReference type="SAM" id="MobiDB-lite"/>
    </source>
</evidence>
<feature type="chain" id="PRO_5045506026" evidence="2">
    <location>
        <begin position="21"/>
        <end position="288"/>
    </location>
</feature>
<keyword evidence="4" id="KW-1185">Reference proteome</keyword>
<dbReference type="InterPro" id="IPR013424">
    <property type="entry name" value="Ice-binding_C"/>
</dbReference>
<protein>
    <submittedName>
        <fullName evidence="3">PEP-CTERM sorting domain-containing protein</fullName>
    </submittedName>
</protein>
<keyword evidence="2" id="KW-0732">Signal</keyword>